<dbReference type="SUPFAM" id="SSF54909">
    <property type="entry name" value="Dimeric alpha+beta barrel"/>
    <property type="match status" value="1"/>
</dbReference>
<dbReference type="PANTHER" id="PTHR33336:SF15">
    <property type="entry name" value="ABM DOMAIN-CONTAINING PROTEIN"/>
    <property type="match status" value="1"/>
</dbReference>
<name>A0ABU8L9R7_9MICO</name>
<feature type="domain" description="ABM" evidence="1">
    <location>
        <begin position="3"/>
        <end position="93"/>
    </location>
</feature>
<reference evidence="2 3" key="1">
    <citation type="submission" date="2024-02" db="EMBL/GenBank/DDBJ databases">
        <authorList>
            <person name="Saticioglu I.B."/>
        </authorList>
    </citation>
    <scope>NUCLEOTIDE SEQUENCE [LARGE SCALE GENOMIC DNA]</scope>
    <source>
        <strain evidence="2 3">Mu-80</strain>
    </source>
</reference>
<evidence type="ECO:0000313" key="2">
    <source>
        <dbReference type="EMBL" id="MEJ1088048.1"/>
    </source>
</evidence>
<dbReference type="RefSeq" id="WP_337331717.1">
    <property type="nucleotide sequence ID" value="NZ_JBBDGM010000005.1"/>
</dbReference>
<evidence type="ECO:0000313" key="3">
    <source>
        <dbReference type="Proteomes" id="UP001371224"/>
    </source>
</evidence>
<organism evidence="2 3">
    <name type="scientific">Microbacterium bandirmense</name>
    <dbReference type="NCBI Taxonomy" id="3122050"/>
    <lineage>
        <taxon>Bacteria</taxon>
        <taxon>Bacillati</taxon>
        <taxon>Actinomycetota</taxon>
        <taxon>Actinomycetes</taxon>
        <taxon>Micrococcales</taxon>
        <taxon>Microbacteriaceae</taxon>
        <taxon>Microbacterium</taxon>
    </lineage>
</organism>
<protein>
    <submittedName>
        <fullName evidence="2">Antibiotic biosynthesis monooxygenase family protein</fullName>
    </submittedName>
</protein>
<sequence length="98" mass="11013">MTVTLIARYYVQPGKAEVVEAALARMGEAVAADEPACLLYNANVSTDDPNLYCLYEVYEDEAALVAHRDTPHFKEIIEGIIVPVLDKREREVYRRVLG</sequence>
<dbReference type="Gene3D" id="3.30.70.100">
    <property type="match status" value="1"/>
</dbReference>
<dbReference type="GO" id="GO:0004497">
    <property type="term" value="F:monooxygenase activity"/>
    <property type="evidence" value="ECO:0007669"/>
    <property type="project" value="UniProtKB-KW"/>
</dbReference>
<accession>A0ABU8L9R7</accession>
<evidence type="ECO:0000259" key="1">
    <source>
        <dbReference type="PROSITE" id="PS51725"/>
    </source>
</evidence>
<proteinExistence type="predicted"/>
<keyword evidence="2" id="KW-0503">Monooxygenase</keyword>
<keyword evidence="3" id="KW-1185">Reference proteome</keyword>
<dbReference type="Pfam" id="PF03992">
    <property type="entry name" value="ABM"/>
    <property type="match status" value="1"/>
</dbReference>
<dbReference type="PANTHER" id="PTHR33336">
    <property type="entry name" value="QUINOL MONOOXYGENASE YGIN-RELATED"/>
    <property type="match status" value="1"/>
</dbReference>
<comment type="caution">
    <text evidence="2">The sequence shown here is derived from an EMBL/GenBank/DDBJ whole genome shotgun (WGS) entry which is preliminary data.</text>
</comment>
<dbReference type="InterPro" id="IPR011008">
    <property type="entry name" value="Dimeric_a/b-barrel"/>
</dbReference>
<dbReference type="InterPro" id="IPR007138">
    <property type="entry name" value="ABM_dom"/>
</dbReference>
<gene>
    <name evidence="2" type="ORF">WDU99_06935</name>
</gene>
<dbReference type="EMBL" id="JBBDGM010000005">
    <property type="protein sequence ID" value="MEJ1088048.1"/>
    <property type="molecule type" value="Genomic_DNA"/>
</dbReference>
<dbReference type="PROSITE" id="PS51725">
    <property type="entry name" value="ABM"/>
    <property type="match status" value="1"/>
</dbReference>
<dbReference type="Proteomes" id="UP001371224">
    <property type="component" value="Unassembled WGS sequence"/>
</dbReference>
<keyword evidence="2" id="KW-0560">Oxidoreductase</keyword>
<dbReference type="InterPro" id="IPR050744">
    <property type="entry name" value="AI-2_Isomerase_LsrG"/>
</dbReference>